<dbReference type="EMBL" id="MU004233">
    <property type="protein sequence ID" value="KAF2670996.1"/>
    <property type="molecule type" value="Genomic_DNA"/>
</dbReference>
<sequence length="590" mass="68251">MTQNHRRGKSLDDKSIWGDAPKVIDKDRFYAMARFLNKAKQHPFWTVHIPLDDSRSANEPNYEQSLTPEISQLHELELMQKPEQTQGLQQIDDPQWTHEPEDNEGSKSPHGQFLDQLALIFARAKLASSAEFTLYLNKNNLPKIDTCAGEARDNVTATALMEPTVSDHVACPNVMQVFIAKNSGPQRFDDLDDRKFASKLEEWYNHLNVRNLPPDPTTIMWKRLLSFWRWRHRYYVLKIKAAWDELQRSSLFLSGSLVDLGPSPELDYIALQDDCEHIQKLISWLEAETLEHILSRDSALNRFVYRVCWEDRNAWSTFKIDRNQEAPEGLSNKQWGRIKTLLKIVTNFKLLKTLKLFWKACISLSRAYPKYKIAMKFLPKYRIDQIDNEPFLRYMEQCSIDHPESKKDLDKIKGGVDKRYFDRLFHCELQVLRLHGTVALDSVDGLTRVSEDGVWKLLRYVGCSKLSCFFCWEVLRSCGFYTRNTHGKLCANCAFPLQNLPEGSTQKVVNCLARLNSEMEVVCAKVFREGLHSRRDRGKPDTAPASRASSLSRHSVWGSPKSSSTFGSPRLQELPESEEELDDSFDSNHW</sequence>
<dbReference type="Proteomes" id="UP000799302">
    <property type="component" value="Unassembled WGS sequence"/>
</dbReference>
<feature type="compositionally biased region" description="Acidic residues" evidence="1">
    <location>
        <begin position="575"/>
        <end position="590"/>
    </location>
</feature>
<organism evidence="2 3">
    <name type="scientific">Microthyrium microscopicum</name>
    <dbReference type="NCBI Taxonomy" id="703497"/>
    <lineage>
        <taxon>Eukaryota</taxon>
        <taxon>Fungi</taxon>
        <taxon>Dikarya</taxon>
        <taxon>Ascomycota</taxon>
        <taxon>Pezizomycotina</taxon>
        <taxon>Dothideomycetes</taxon>
        <taxon>Dothideomycetes incertae sedis</taxon>
        <taxon>Microthyriales</taxon>
        <taxon>Microthyriaceae</taxon>
        <taxon>Microthyrium</taxon>
    </lineage>
</organism>
<feature type="region of interest" description="Disordered" evidence="1">
    <location>
        <begin position="534"/>
        <end position="590"/>
    </location>
</feature>
<keyword evidence="3" id="KW-1185">Reference proteome</keyword>
<dbReference type="Pfam" id="PF14441">
    <property type="entry name" value="OTT_1508_deam"/>
    <property type="match status" value="1"/>
</dbReference>
<protein>
    <submittedName>
        <fullName evidence="2">Uncharacterized protein</fullName>
    </submittedName>
</protein>
<feature type="region of interest" description="Disordered" evidence="1">
    <location>
        <begin position="83"/>
        <end position="109"/>
    </location>
</feature>
<dbReference type="AlphaFoldDB" id="A0A6A6UH37"/>
<evidence type="ECO:0000313" key="3">
    <source>
        <dbReference type="Proteomes" id="UP000799302"/>
    </source>
</evidence>
<proteinExistence type="predicted"/>
<gene>
    <name evidence="2" type="ORF">BT63DRAFT_423257</name>
</gene>
<dbReference type="InterPro" id="IPR027796">
    <property type="entry name" value="OTT_1508_deam-like"/>
</dbReference>
<feature type="compositionally biased region" description="Basic and acidic residues" evidence="1">
    <location>
        <begin position="95"/>
        <end position="107"/>
    </location>
</feature>
<evidence type="ECO:0000313" key="2">
    <source>
        <dbReference type="EMBL" id="KAF2670996.1"/>
    </source>
</evidence>
<accession>A0A6A6UH37</accession>
<evidence type="ECO:0000256" key="1">
    <source>
        <dbReference type="SAM" id="MobiDB-lite"/>
    </source>
</evidence>
<dbReference type="OrthoDB" id="3774811at2759"/>
<name>A0A6A6UH37_9PEZI</name>
<reference evidence="2" key="1">
    <citation type="journal article" date="2020" name="Stud. Mycol.">
        <title>101 Dothideomycetes genomes: a test case for predicting lifestyles and emergence of pathogens.</title>
        <authorList>
            <person name="Haridas S."/>
            <person name="Albert R."/>
            <person name="Binder M."/>
            <person name="Bloem J."/>
            <person name="Labutti K."/>
            <person name="Salamov A."/>
            <person name="Andreopoulos B."/>
            <person name="Baker S."/>
            <person name="Barry K."/>
            <person name="Bills G."/>
            <person name="Bluhm B."/>
            <person name="Cannon C."/>
            <person name="Castanera R."/>
            <person name="Culley D."/>
            <person name="Daum C."/>
            <person name="Ezra D."/>
            <person name="Gonzalez J."/>
            <person name="Henrissat B."/>
            <person name="Kuo A."/>
            <person name="Liang C."/>
            <person name="Lipzen A."/>
            <person name="Lutzoni F."/>
            <person name="Magnuson J."/>
            <person name="Mondo S."/>
            <person name="Nolan M."/>
            <person name="Ohm R."/>
            <person name="Pangilinan J."/>
            <person name="Park H.-J."/>
            <person name="Ramirez L."/>
            <person name="Alfaro M."/>
            <person name="Sun H."/>
            <person name="Tritt A."/>
            <person name="Yoshinaga Y."/>
            <person name="Zwiers L.-H."/>
            <person name="Turgeon B."/>
            <person name="Goodwin S."/>
            <person name="Spatafora J."/>
            <person name="Crous P."/>
            <person name="Grigoriev I."/>
        </authorList>
    </citation>
    <scope>NUCLEOTIDE SEQUENCE</scope>
    <source>
        <strain evidence="2">CBS 115976</strain>
    </source>
</reference>